<dbReference type="GeneID" id="19905634"/>
<dbReference type="AlphaFoldDB" id="R7Z4Q6"/>
<reference evidence="3" key="1">
    <citation type="submission" date="2012-06" db="EMBL/GenBank/DDBJ databases">
        <title>The genome sequence of Coniosporium apollinis CBS 100218.</title>
        <authorList>
            <consortium name="The Broad Institute Genome Sequencing Platform"/>
            <person name="Cuomo C."/>
            <person name="Gorbushina A."/>
            <person name="Noack S."/>
            <person name="Walker B."/>
            <person name="Young S.K."/>
            <person name="Zeng Q."/>
            <person name="Gargeya S."/>
            <person name="Fitzgerald M."/>
            <person name="Haas B."/>
            <person name="Abouelleil A."/>
            <person name="Alvarado L."/>
            <person name="Arachchi H.M."/>
            <person name="Berlin A.M."/>
            <person name="Chapman S.B."/>
            <person name="Goldberg J."/>
            <person name="Griggs A."/>
            <person name="Gujja S."/>
            <person name="Hansen M."/>
            <person name="Howarth C."/>
            <person name="Imamovic A."/>
            <person name="Larimer J."/>
            <person name="McCowan C."/>
            <person name="Montmayeur A."/>
            <person name="Murphy C."/>
            <person name="Neiman D."/>
            <person name="Pearson M."/>
            <person name="Priest M."/>
            <person name="Roberts A."/>
            <person name="Saif S."/>
            <person name="Shea T."/>
            <person name="Sisk P."/>
            <person name="Sykes S."/>
            <person name="Wortman J."/>
            <person name="Nusbaum C."/>
            <person name="Birren B."/>
        </authorList>
    </citation>
    <scope>NUCLEOTIDE SEQUENCE [LARGE SCALE GENOMIC DNA]</scope>
    <source>
        <strain evidence="3">CBS 100218</strain>
    </source>
</reference>
<name>R7Z4Q6_CONA1</name>
<organism evidence="2 3">
    <name type="scientific">Coniosporium apollinis (strain CBS 100218)</name>
    <name type="common">Rock-inhabiting black yeast</name>
    <dbReference type="NCBI Taxonomy" id="1168221"/>
    <lineage>
        <taxon>Eukaryota</taxon>
        <taxon>Fungi</taxon>
        <taxon>Dikarya</taxon>
        <taxon>Ascomycota</taxon>
        <taxon>Pezizomycotina</taxon>
        <taxon>Dothideomycetes</taxon>
        <taxon>Dothideomycetes incertae sedis</taxon>
        <taxon>Coniosporium</taxon>
    </lineage>
</organism>
<evidence type="ECO:0000256" key="1">
    <source>
        <dbReference type="SAM" id="SignalP"/>
    </source>
</evidence>
<feature type="chain" id="PRO_5004461418" description="Extracellular membrane protein CFEM domain-containing protein" evidence="1">
    <location>
        <begin position="21"/>
        <end position="265"/>
    </location>
</feature>
<evidence type="ECO:0008006" key="4">
    <source>
        <dbReference type="Google" id="ProtNLM"/>
    </source>
</evidence>
<keyword evidence="3" id="KW-1185">Reference proteome</keyword>
<dbReference type="HOGENOM" id="CLU_1049791_0_0_1"/>
<keyword evidence="1" id="KW-0732">Signal</keyword>
<proteinExistence type="predicted"/>
<dbReference type="RefSeq" id="XP_007784454.1">
    <property type="nucleotide sequence ID" value="XM_007786264.1"/>
</dbReference>
<dbReference type="Proteomes" id="UP000016924">
    <property type="component" value="Unassembled WGS sequence"/>
</dbReference>
<accession>R7Z4Q6</accession>
<evidence type="ECO:0000313" key="2">
    <source>
        <dbReference type="EMBL" id="EON69137.1"/>
    </source>
</evidence>
<gene>
    <name evidence="2" type="ORF">W97_08323</name>
</gene>
<dbReference type="EMBL" id="JH767607">
    <property type="protein sequence ID" value="EON69137.1"/>
    <property type="molecule type" value="Genomic_DNA"/>
</dbReference>
<sequence length="265" mass="28149">MHYTLSAIVAVLATAPLTLAQSTTPFQNLCNASAPGSDAPVCDVPANLIKIKCIVGLGEQRNNLTYVCQPEIKSQVQTCVHSLCDASTFPAADAEYDAACASLLPPDPVPEPLFRHLCNVKCSVSLGDQANNLTHICRSDIRSQVQTCVYQLCDAATAAPADAEYEALCPTLTPPQPLFKHLCNVKCAVGLGDQAYNKTQICLPDVRAGVQTCVRQLCDVSTAPAAEAEYEALCPRAPEEVWLRAGCNVKCMASLGLVNPVADLC</sequence>
<feature type="signal peptide" evidence="1">
    <location>
        <begin position="1"/>
        <end position="20"/>
    </location>
</feature>
<dbReference type="OrthoDB" id="10665423at2759"/>
<protein>
    <recommendedName>
        <fullName evidence="4">Extracellular membrane protein CFEM domain-containing protein</fullName>
    </recommendedName>
</protein>
<evidence type="ECO:0000313" key="3">
    <source>
        <dbReference type="Proteomes" id="UP000016924"/>
    </source>
</evidence>